<dbReference type="EMBL" id="SJPX01000003">
    <property type="protein sequence ID" value="TWU51198.1"/>
    <property type="molecule type" value="Genomic_DNA"/>
</dbReference>
<keyword evidence="1 4" id="KW-0378">Hydrolase</keyword>
<dbReference type="RefSeq" id="WP_146534609.1">
    <property type="nucleotide sequence ID" value="NZ_SJPX01000003.1"/>
</dbReference>
<proteinExistence type="inferred from homology"/>
<reference evidence="4 5" key="1">
    <citation type="submission" date="2019-02" db="EMBL/GenBank/DDBJ databases">
        <title>Deep-cultivation of Planctomycetes and their phenomic and genomic characterization uncovers novel biology.</title>
        <authorList>
            <person name="Wiegand S."/>
            <person name="Jogler M."/>
            <person name="Boedeker C."/>
            <person name="Pinto D."/>
            <person name="Vollmers J."/>
            <person name="Rivas-Marin E."/>
            <person name="Kohn T."/>
            <person name="Peeters S.H."/>
            <person name="Heuer A."/>
            <person name="Rast P."/>
            <person name="Oberbeckmann S."/>
            <person name="Bunk B."/>
            <person name="Jeske O."/>
            <person name="Meyerdierks A."/>
            <person name="Storesund J.E."/>
            <person name="Kallscheuer N."/>
            <person name="Luecker S."/>
            <person name="Lage O.M."/>
            <person name="Pohl T."/>
            <person name="Merkel B.J."/>
            <person name="Hornburger P."/>
            <person name="Mueller R.-W."/>
            <person name="Bruemmer F."/>
            <person name="Labrenz M."/>
            <person name="Spormann A.M."/>
            <person name="Op Den Camp H."/>
            <person name="Overmann J."/>
            <person name="Amann R."/>
            <person name="Jetten M.S.M."/>
            <person name="Mascher T."/>
            <person name="Medema M.H."/>
            <person name="Devos D.P."/>
            <person name="Kaster A.-K."/>
            <person name="Ovreas L."/>
            <person name="Rohde M."/>
            <person name="Galperin M.Y."/>
            <person name="Jogler C."/>
        </authorList>
    </citation>
    <scope>NUCLEOTIDE SEQUENCE [LARGE SCALE GENOMIC DNA]</scope>
    <source>
        <strain evidence="4 5">Poly59</strain>
    </source>
</reference>
<evidence type="ECO:0000313" key="5">
    <source>
        <dbReference type="Proteomes" id="UP000317977"/>
    </source>
</evidence>
<dbReference type="PANTHER" id="PTHR22946:SF9">
    <property type="entry name" value="POLYKETIDE TRANSFERASE AF380"/>
    <property type="match status" value="1"/>
</dbReference>
<evidence type="ECO:0000256" key="1">
    <source>
        <dbReference type="ARBA" id="ARBA00022801"/>
    </source>
</evidence>
<protein>
    <submittedName>
        <fullName evidence="4">Alpha/beta hydrolase family protein</fullName>
    </submittedName>
</protein>
<dbReference type="InterPro" id="IPR000073">
    <property type="entry name" value="AB_hydrolase_1"/>
</dbReference>
<comment type="caution">
    <text evidence="4">The sequence shown here is derived from an EMBL/GenBank/DDBJ whole genome shotgun (WGS) entry which is preliminary data.</text>
</comment>
<dbReference type="Pfam" id="PF12697">
    <property type="entry name" value="Abhydrolase_6"/>
    <property type="match status" value="1"/>
</dbReference>
<keyword evidence="5" id="KW-1185">Reference proteome</keyword>
<evidence type="ECO:0000256" key="2">
    <source>
        <dbReference type="ARBA" id="ARBA00038115"/>
    </source>
</evidence>
<feature type="domain" description="AB hydrolase-1" evidence="3">
    <location>
        <begin position="51"/>
        <end position="180"/>
    </location>
</feature>
<dbReference type="Gene3D" id="3.40.50.1820">
    <property type="entry name" value="alpha/beta hydrolase"/>
    <property type="match status" value="1"/>
</dbReference>
<dbReference type="OrthoDB" id="9780269at2"/>
<comment type="similarity">
    <text evidence="2">Belongs to the AB hydrolase superfamily. FUS2 hydrolase family.</text>
</comment>
<sequence length="268" mass="28385">METTSYRVKFDGGSGHALAGIVDRPTDQDPTLVAVFSHCFTCNKDLKAIVRISRGLAAHGIACLRFDMTGLGGSEGDFSHTNFTTNLTDLSAAIAFARDELGQVNGLIGHSFGGAASLAMAGSASQNDSPKAVVALAAPSDTGHLAVLLSRMNPAIEMDGFGDVNIGGRTWTIRREMLQDFKSHDLPAIIPKICCPVLLFHSPVDRTVGYDHAVRIMGLIHSSPESDASVASLVTLSGADHLLVNNPHDIEFVTNSAAAFLLRYARPT</sequence>
<organism evidence="4 5">
    <name type="scientific">Rubripirellula reticaptiva</name>
    <dbReference type="NCBI Taxonomy" id="2528013"/>
    <lineage>
        <taxon>Bacteria</taxon>
        <taxon>Pseudomonadati</taxon>
        <taxon>Planctomycetota</taxon>
        <taxon>Planctomycetia</taxon>
        <taxon>Pirellulales</taxon>
        <taxon>Pirellulaceae</taxon>
        <taxon>Rubripirellula</taxon>
    </lineage>
</organism>
<gene>
    <name evidence="4" type="ORF">Poly59_27890</name>
</gene>
<dbReference type="SUPFAM" id="SSF53474">
    <property type="entry name" value="alpha/beta-Hydrolases"/>
    <property type="match status" value="1"/>
</dbReference>
<accession>A0A5C6EQJ5</accession>
<dbReference type="InterPro" id="IPR029058">
    <property type="entry name" value="AB_hydrolase_fold"/>
</dbReference>
<name>A0A5C6EQJ5_9BACT</name>
<dbReference type="GO" id="GO:0052689">
    <property type="term" value="F:carboxylic ester hydrolase activity"/>
    <property type="evidence" value="ECO:0007669"/>
    <property type="project" value="UniProtKB-ARBA"/>
</dbReference>
<dbReference type="Proteomes" id="UP000317977">
    <property type="component" value="Unassembled WGS sequence"/>
</dbReference>
<dbReference type="AlphaFoldDB" id="A0A5C6EQJ5"/>
<evidence type="ECO:0000313" key="4">
    <source>
        <dbReference type="EMBL" id="TWU51198.1"/>
    </source>
</evidence>
<dbReference type="PANTHER" id="PTHR22946">
    <property type="entry name" value="DIENELACTONE HYDROLASE DOMAIN-CONTAINING PROTEIN-RELATED"/>
    <property type="match status" value="1"/>
</dbReference>
<dbReference type="InterPro" id="IPR050261">
    <property type="entry name" value="FrsA_esterase"/>
</dbReference>
<evidence type="ECO:0000259" key="3">
    <source>
        <dbReference type="Pfam" id="PF12697"/>
    </source>
</evidence>